<dbReference type="Proteomes" id="UP001497623">
    <property type="component" value="Unassembled WGS sequence"/>
</dbReference>
<feature type="non-terminal residue" evidence="3">
    <location>
        <position position="182"/>
    </location>
</feature>
<feature type="region of interest" description="Disordered" evidence="2">
    <location>
        <begin position="66"/>
        <end position="152"/>
    </location>
</feature>
<dbReference type="GO" id="GO:0006493">
    <property type="term" value="P:protein O-linked glycosylation"/>
    <property type="evidence" value="ECO:0007669"/>
    <property type="project" value="TreeGrafter"/>
</dbReference>
<dbReference type="AlphaFoldDB" id="A0AAV2QZK9"/>
<evidence type="ECO:0000256" key="1">
    <source>
        <dbReference type="ARBA" id="ARBA00023157"/>
    </source>
</evidence>
<keyword evidence="4" id="KW-1185">Reference proteome</keyword>
<organism evidence="3 4">
    <name type="scientific">Meganyctiphanes norvegica</name>
    <name type="common">Northern krill</name>
    <name type="synonym">Thysanopoda norvegica</name>
    <dbReference type="NCBI Taxonomy" id="48144"/>
    <lineage>
        <taxon>Eukaryota</taxon>
        <taxon>Metazoa</taxon>
        <taxon>Ecdysozoa</taxon>
        <taxon>Arthropoda</taxon>
        <taxon>Crustacea</taxon>
        <taxon>Multicrustacea</taxon>
        <taxon>Malacostraca</taxon>
        <taxon>Eumalacostraca</taxon>
        <taxon>Eucarida</taxon>
        <taxon>Euphausiacea</taxon>
        <taxon>Euphausiidae</taxon>
        <taxon>Meganyctiphanes</taxon>
    </lineage>
</organism>
<name>A0AAV2QZK9_MEGNR</name>
<dbReference type="PANTHER" id="PTHR11675">
    <property type="entry name" value="N-ACETYLGALACTOSAMINYLTRANSFERASE"/>
    <property type="match status" value="1"/>
</dbReference>
<feature type="compositionally biased region" description="Basic and acidic residues" evidence="2">
    <location>
        <begin position="91"/>
        <end position="117"/>
    </location>
</feature>
<feature type="compositionally biased region" description="Basic and acidic residues" evidence="2">
    <location>
        <begin position="142"/>
        <end position="152"/>
    </location>
</feature>
<keyword evidence="1" id="KW-1015">Disulfide bond</keyword>
<dbReference type="InterPro" id="IPR029044">
    <property type="entry name" value="Nucleotide-diphossugar_trans"/>
</dbReference>
<evidence type="ECO:0000313" key="3">
    <source>
        <dbReference type="EMBL" id="CAL4106068.1"/>
    </source>
</evidence>
<dbReference type="Gene3D" id="3.90.550.10">
    <property type="entry name" value="Spore Coat Polysaccharide Biosynthesis Protein SpsA, Chain A"/>
    <property type="match status" value="1"/>
</dbReference>
<accession>A0AAV2QZK9</accession>
<dbReference type="GO" id="GO:0004653">
    <property type="term" value="F:polypeptide N-acetylgalactosaminyltransferase activity"/>
    <property type="evidence" value="ECO:0007669"/>
    <property type="project" value="TreeGrafter"/>
</dbReference>
<dbReference type="GO" id="GO:0005794">
    <property type="term" value="C:Golgi apparatus"/>
    <property type="evidence" value="ECO:0007669"/>
    <property type="project" value="TreeGrafter"/>
</dbReference>
<dbReference type="EMBL" id="CAXKWB010012951">
    <property type="protein sequence ID" value="CAL4106068.1"/>
    <property type="molecule type" value="Genomic_DNA"/>
</dbReference>
<protein>
    <submittedName>
        <fullName evidence="3">Uncharacterized protein</fullName>
    </submittedName>
</protein>
<reference evidence="3 4" key="1">
    <citation type="submission" date="2024-05" db="EMBL/GenBank/DDBJ databases">
        <authorList>
            <person name="Wallberg A."/>
        </authorList>
    </citation>
    <scope>NUCLEOTIDE SEQUENCE [LARGE SCALE GENOMIC DNA]</scope>
</reference>
<proteinExistence type="predicted"/>
<gene>
    <name evidence="3" type="ORF">MNOR_LOCUS18248</name>
</gene>
<dbReference type="PANTHER" id="PTHR11675:SF131">
    <property type="entry name" value="POLYPEPTIDE N-ACETYLGALACTOSAMINYLTRANSFERASE 9-RELATED"/>
    <property type="match status" value="1"/>
</dbReference>
<evidence type="ECO:0000256" key="2">
    <source>
        <dbReference type="SAM" id="MobiDB-lite"/>
    </source>
</evidence>
<evidence type="ECO:0000313" key="4">
    <source>
        <dbReference type="Proteomes" id="UP001497623"/>
    </source>
</evidence>
<sequence>MGFLRTILVRRRGALLKIVLALPALWLLLNIFTLSDSKPSESRHVEVREEQGPIIHPEEPVIRNIKPQPPIQERREDPIIEESNQRVPVPVEEKKPEPPKEEKVVEPEPEKPHEIHAVQDVLLPPQEPNGPGEMGKPVVLPKDLDPETKKKVDKGWQDNAFNEYVSNMISLHRALPDPRDEW</sequence>
<comment type="caution">
    <text evidence="3">The sequence shown here is derived from an EMBL/GenBank/DDBJ whole genome shotgun (WGS) entry which is preliminary data.</text>
</comment>